<evidence type="ECO:0000313" key="2">
    <source>
        <dbReference type="EMBL" id="KAG8059625.1"/>
    </source>
</evidence>
<sequence length="98" mass="10854">MRRAGDVRSDAQRQYETAMREALIPSGSHRFRFALLPPKRSLALLLGKVAGGNLRGRLREAEPRRRQGGGISPKSTQIDLSVYRARGGLGCCCEEEED</sequence>
<dbReference type="Proteomes" id="UP000729402">
    <property type="component" value="Unassembled WGS sequence"/>
</dbReference>
<organism evidence="2 3">
    <name type="scientific">Zizania palustris</name>
    <name type="common">Northern wild rice</name>
    <dbReference type="NCBI Taxonomy" id="103762"/>
    <lineage>
        <taxon>Eukaryota</taxon>
        <taxon>Viridiplantae</taxon>
        <taxon>Streptophyta</taxon>
        <taxon>Embryophyta</taxon>
        <taxon>Tracheophyta</taxon>
        <taxon>Spermatophyta</taxon>
        <taxon>Magnoliopsida</taxon>
        <taxon>Liliopsida</taxon>
        <taxon>Poales</taxon>
        <taxon>Poaceae</taxon>
        <taxon>BOP clade</taxon>
        <taxon>Oryzoideae</taxon>
        <taxon>Oryzeae</taxon>
        <taxon>Zizaniinae</taxon>
        <taxon>Zizania</taxon>
    </lineage>
</organism>
<protein>
    <submittedName>
        <fullName evidence="2">Uncharacterized protein</fullName>
    </submittedName>
</protein>
<reference evidence="2" key="1">
    <citation type="journal article" date="2021" name="bioRxiv">
        <title>Whole Genome Assembly and Annotation of Northern Wild Rice, Zizania palustris L., Supports a Whole Genome Duplication in the Zizania Genus.</title>
        <authorList>
            <person name="Haas M."/>
            <person name="Kono T."/>
            <person name="Macchietto M."/>
            <person name="Millas R."/>
            <person name="McGilp L."/>
            <person name="Shao M."/>
            <person name="Duquette J."/>
            <person name="Hirsch C.N."/>
            <person name="Kimball J."/>
        </authorList>
    </citation>
    <scope>NUCLEOTIDE SEQUENCE</scope>
    <source>
        <tissue evidence="2">Fresh leaf tissue</tissue>
    </source>
</reference>
<dbReference type="EMBL" id="JAAALK010000287">
    <property type="protein sequence ID" value="KAG8059625.1"/>
    <property type="molecule type" value="Genomic_DNA"/>
</dbReference>
<gene>
    <name evidence="2" type="ORF">GUJ93_ZPchr0002g23883</name>
</gene>
<feature type="region of interest" description="Disordered" evidence="1">
    <location>
        <begin position="57"/>
        <end position="76"/>
    </location>
</feature>
<dbReference type="AlphaFoldDB" id="A0A8J5VBP4"/>
<accession>A0A8J5VBP4</accession>
<evidence type="ECO:0000313" key="3">
    <source>
        <dbReference type="Proteomes" id="UP000729402"/>
    </source>
</evidence>
<keyword evidence="3" id="KW-1185">Reference proteome</keyword>
<proteinExistence type="predicted"/>
<reference evidence="2" key="2">
    <citation type="submission" date="2021-02" db="EMBL/GenBank/DDBJ databases">
        <authorList>
            <person name="Kimball J.A."/>
            <person name="Haas M.W."/>
            <person name="Macchietto M."/>
            <person name="Kono T."/>
            <person name="Duquette J."/>
            <person name="Shao M."/>
        </authorList>
    </citation>
    <scope>NUCLEOTIDE SEQUENCE</scope>
    <source>
        <tissue evidence="2">Fresh leaf tissue</tissue>
    </source>
</reference>
<evidence type="ECO:0000256" key="1">
    <source>
        <dbReference type="SAM" id="MobiDB-lite"/>
    </source>
</evidence>
<comment type="caution">
    <text evidence="2">The sequence shown here is derived from an EMBL/GenBank/DDBJ whole genome shotgun (WGS) entry which is preliminary data.</text>
</comment>
<name>A0A8J5VBP4_ZIZPA</name>